<dbReference type="Gene3D" id="2.60.120.10">
    <property type="entry name" value="Jelly Rolls"/>
    <property type="match status" value="1"/>
</dbReference>
<accession>A0ABW6ARZ3</accession>
<comment type="caution">
    <text evidence="1">The sequence shown here is derived from an EMBL/GenBank/DDBJ whole genome shotgun (WGS) entry which is preliminary data.</text>
</comment>
<evidence type="ECO:0000313" key="2">
    <source>
        <dbReference type="Proteomes" id="UP001597512"/>
    </source>
</evidence>
<dbReference type="EMBL" id="JBHUOM010000023">
    <property type="protein sequence ID" value="MFD2936995.1"/>
    <property type="molecule type" value="Genomic_DNA"/>
</dbReference>
<reference evidence="2" key="1">
    <citation type="journal article" date="2019" name="Int. J. Syst. Evol. Microbiol.">
        <title>The Global Catalogue of Microorganisms (GCM) 10K type strain sequencing project: providing services to taxonomists for standard genome sequencing and annotation.</title>
        <authorList>
            <consortium name="The Broad Institute Genomics Platform"/>
            <consortium name="The Broad Institute Genome Sequencing Center for Infectious Disease"/>
            <person name="Wu L."/>
            <person name="Ma J."/>
        </authorList>
    </citation>
    <scope>NUCLEOTIDE SEQUENCE [LARGE SCALE GENOMIC DNA]</scope>
    <source>
        <strain evidence="2">KCTC 52490</strain>
    </source>
</reference>
<keyword evidence="2" id="KW-1185">Reference proteome</keyword>
<evidence type="ECO:0000313" key="1">
    <source>
        <dbReference type="EMBL" id="MFD2936995.1"/>
    </source>
</evidence>
<organism evidence="1 2">
    <name type="scientific">Spirosoma flavum</name>
    <dbReference type="NCBI Taxonomy" id="2048557"/>
    <lineage>
        <taxon>Bacteria</taxon>
        <taxon>Pseudomonadati</taxon>
        <taxon>Bacteroidota</taxon>
        <taxon>Cytophagia</taxon>
        <taxon>Cytophagales</taxon>
        <taxon>Cytophagaceae</taxon>
        <taxon>Spirosoma</taxon>
    </lineage>
</organism>
<dbReference type="Proteomes" id="UP001597512">
    <property type="component" value="Unassembled WGS sequence"/>
</dbReference>
<dbReference type="RefSeq" id="WP_381506358.1">
    <property type="nucleotide sequence ID" value="NZ_JBHUOM010000023.1"/>
</dbReference>
<protein>
    <recommendedName>
        <fullName evidence="3">Cupin domain-containing protein</fullName>
    </recommendedName>
</protein>
<dbReference type="InterPro" id="IPR014710">
    <property type="entry name" value="RmlC-like_jellyroll"/>
</dbReference>
<proteinExistence type="predicted"/>
<gene>
    <name evidence="1" type="ORF">ACFS25_24650</name>
</gene>
<sequence>MIELETKTIELLPGQLFTIPKNVLHRTQPKGERSVNITVEHSQMQTVLINHSG</sequence>
<evidence type="ECO:0008006" key="3">
    <source>
        <dbReference type="Google" id="ProtNLM"/>
    </source>
</evidence>
<name>A0ABW6ARZ3_9BACT</name>